<name>A0A382KUV7_9ZZZZ</name>
<dbReference type="Pfam" id="PF00248">
    <property type="entry name" value="Aldo_ket_red"/>
    <property type="match status" value="1"/>
</dbReference>
<dbReference type="InterPro" id="IPR036812">
    <property type="entry name" value="NAD(P)_OxRdtase_dom_sf"/>
</dbReference>
<evidence type="ECO:0000256" key="1">
    <source>
        <dbReference type="ARBA" id="ARBA00023002"/>
    </source>
</evidence>
<dbReference type="InterPro" id="IPR023210">
    <property type="entry name" value="NADP_OxRdtase_dom"/>
</dbReference>
<dbReference type="PANTHER" id="PTHR43364">
    <property type="entry name" value="NADH-SPECIFIC METHYLGLYOXAL REDUCTASE-RELATED"/>
    <property type="match status" value="1"/>
</dbReference>
<dbReference type="GO" id="GO:0016491">
    <property type="term" value="F:oxidoreductase activity"/>
    <property type="evidence" value="ECO:0007669"/>
    <property type="project" value="UniProtKB-KW"/>
</dbReference>
<dbReference type="SUPFAM" id="SSF51430">
    <property type="entry name" value="NAD(P)-linked oxidoreductase"/>
    <property type="match status" value="1"/>
</dbReference>
<feature type="domain" description="NADP-dependent oxidoreductase" evidence="2">
    <location>
        <begin position="15"/>
        <end position="258"/>
    </location>
</feature>
<dbReference type="CDD" id="cd19084">
    <property type="entry name" value="AKR_AKR11B1-like"/>
    <property type="match status" value="1"/>
</dbReference>
<dbReference type="InterPro" id="IPR050523">
    <property type="entry name" value="AKR_Detox_Biosynth"/>
</dbReference>
<keyword evidence="1" id="KW-0560">Oxidoreductase</keyword>
<accession>A0A382KUV7</accession>
<dbReference type="InterPro" id="IPR020471">
    <property type="entry name" value="AKR"/>
</dbReference>
<dbReference type="EMBL" id="UINC01082506">
    <property type="protein sequence ID" value="SVC27333.1"/>
    <property type="molecule type" value="Genomic_DNA"/>
</dbReference>
<evidence type="ECO:0000313" key="3">
    <source>
        <dbReference type="EMBL" id="SVC27333.1"/>
    </source>
</evidence>
<protein>
    <recommendedName>
        <fullName evidence="2">NADP-dependent oxidoreductase domain-containing protein</fullName>
    </recommendedName>
</protein>
<dbReference type="PANTHER" id="PTHR43364:SF4">
    <property type="entry name" value="NAD(P)-LINKED OXIDOREDUCTASE SUPERFAMILY PROTEIN"/>
    <property type="match status" value="1"/>
</dbReference>
<sequence>MEQRELGNSGLYTSAIGFGTWEMSTTQYGALDVNEASIAVNSAIDHGITLFDTAEVYGPFHSERLLAKALGEKRKDIVLVSKVGFEYDGDGKNIGRNSKHDHVIARAEGCLERLETDYLDLLLIHWPDHDTPFEETMRALDRLKQDGKIRHYGVSNFTPDMMDQCGKYGDLAANQVGYHMFDRRMESAVLPYCQQENIGFMAYGTLGFGLLSGAFTPETVFGEGDWRSSGNAFRLPLFQPKEFTKELKVVERLKIIAKR</sequence>
<gene>
    <name evidence="3" type="ORF">METZ01_LOCUS280187</name>
</gene>
<dbReference type="PRINTS" id="PR00069">
    <property type="entry name" value="ALDKETRDTASE"/>
</dbReference>
<proteinExistence type="predicted"/>
<dbReference type="GO" id="GO:0005829">
    <property type="term" value="C:cytosol"/>
    <property type="evidence" value="ECO:0007669"/>
    <property type="project" value="TreeGrafter"/>
</dbReference>
<dbReference type="Gene3D" id="3.20.20.100">
    <property type="entry name" value="NADP-dependent oxidoreductase domain"/>
    <property type="match status" value="1"/>
</dbReference>
<organism evidence="3">
    <name type="scientific">marine metagenome</name>
    <dbReference type="NCBI Taxonomy" id="408172"/>
    <lineage>
        <taxon>unclassified sequences</taxon>
        <taxon>metagenomes</taxon>
        <taxon>ecological metagenomes</taxon>
    </lineage>
</organism>
<reference evidence="3" key="1">
    <citation type="submission" date="2018-05" db="EMBL/GenBank/DDBJ databases">
        <authorList>
            <person name="Lanie J.A."/>
            <person name="Ng W.-L."/>
            <person name="Kazmierczak K.M."/>
            <person name="Andrzejewski T.M."/>
            <person name="Davidsen T.M."/>
            <person name="Wayne K.J."/>
            <person name="Tettelin H."/>
            <person name="Glass J.I."/>
            <person name="Rusch D."/>
            <person name="Podicherti R."/>
            <person name="Tsui H.-C.T."/>
            <person name="Winkler M.E."/>
        </authorList>
    </citation>
    <scope>NUCLEOTIDE SEQUENCE</scope>
</reference>
<feature type="non-terminal residue" evidence="3">
    <location>
        <position position="259"/>
    </location>
</feature>
<dbReference type="AlphaFoldDB" id="A0A382KUV7"/>
<evidence type="ECO:0000259" key="2">
    <source>
        <dbReference type="Pfam" id="PF00248"/>
    </source>
</evidence>